<dbReference type="InterPro" id="IPR014944">
    <property type="entry name" value="Toxin_SymE-like"/>
</dbReference>
<evidence type="ECO:0000313" key="3">
    <source>
        <dbReference type="Proteomes" id="UP000190813"/>
    </source>
</evidence>
<dbReference type="GO" id="GO:0003723">
    <property type="term" value="F:RNA binding"/>
    <property type="evidence" value="ECO:0007669"/>
    <property type="project" value="InterPro"/>
</dbReference>
<dbReference type="Pfam" id="PF08845">
    <property type="entry name" value="SymE_toxin"/>
    <property type="match status" value="1"/>
</dbReference>
<dbReference type="EMBL" id="MAHX01000005">
    <property type="protein sequence ID" value="OPC68089.1"/>
    <property type="molecule type" value="Genomic_DNA"/>
</dbReference>
<evidence type="ECO:0000259" key="1">
    <source>
        <dbReference type="Pfam" id="PF08845"/>
    </source>
</evidence>
<dbReference type="AlphaFoldDB" id="A0A1T3MU99"/>
<keyword evidence="3" id="KW-1185">Reference proteome</keyword>
<dbReference type="GO" id="GO:0005737">
    <property type="term" value="C:cytoplasm"/>
    <property type="evidence" value="ECO:0007669"/>
    <property type="project" value="InterPro"/>
</dbReference>
<dbReference type="GO" id="GO:0016070">
    <property type="term" value="P:RNA metabolic process"/>
    <property type="evidence" value="ECO:0007669"/>
    <property type="project" value="InterPro"/>
</dbReference>
<organism evidence="2 3">
    <name type="scientific">Elizabethkingia occulta</name>
    <dbReference type="NCBI Taxonomy" id="1867263"/>
    <lineage>
        <taxon>Bacteria</taxon>
        <taxon>Pseudomonadati</taxon>
        <taxon>Bacteroidota</taxon>
        <taxon>Flavobacteriia</taxon>
        <taxon>Flavobacteriales</taxon>
        <taxon>Weeksellaceae</taxon>
        <taxon>Elizabethkingia</taxon>
    </lineage>
</organism>
<dbReference type="GO" id="GO:0016788">
    <property type="term" value="F:hydrolase activity, acting on ester bonds"/>
    <property type="evidence" value="ECO:0007669"/>
    <property type="project" value="InterPro"/>
</dbReference>
<reference evidence="2 3" key="1">
    <citation type="submission" date="2016-06" db="EMBL/GenBank/DDBJ databases">
        <title>Revisiting the taxonomy of the Elizabethkingia Genus based on Whole-Genome Sequencing, Optical Mapping, and MALDI-TOF.</title>
        <authorList>
            <person name="Nicholson A.C."/>
        </authorList>
    </citation>
    <scope>NUCLEOTIDE SEQUENCE [LARGE SCALE GENOMIC DNA]</scope>
    <source>
        <strain evidence="2 3">G4070</strain>
    </source>
</reference>
<dbReference type="Proteomes" id="UP000190813">
    <property type="component" value="Unassembled WGS sequence"/>
</dbReference>
<gene>
    <name evidence="2" type="ORF">BAZ10_12945</name>
</gene>
<dbReference type="RefSeq" id="WP_078770689.1">
    <property type="nucleotide sequence ID" value="NZ_CBCSBR010000050.1"/>
</dbReference>
<comment type="caution">
    <text evidence="2">The sequence shown here is derived from an EMBL/GenBank/DDBJ whole genome shotgun (WGS) entry which is preliminary data.</text>
</comment>
<protein>
    <recommendedName>
        <fullName evidence="1">Toxin SymE-like domain-containing protein</fullName>
    </recommendedName>
</protein>
<evidence type="ECO:0000313" key="2">
    <source>
        <dbReference type="EMBL" id="OPC68089.1"/>
    </source>
</evidence>
<feature type="domain" description="Toxin SymE-like" evidence="1">
    <location>
        <begin position="25"/>
        <end position="78"/>
    </location>
</feature>
<name>A0A1T3MU99_9FLAO</name>
<proteinExistence type="predicted"/>
<sequence>MSTKNTKNTEKTPETQSKDQLIEMRRLTVSAIYMNSEGYNKNDYASRIMLLGKWVRKCGFNEGDKLTISIYQNRIVVEKEDPNTLDTKLLARIQDESSRLLRKKIKAMVHPEVFEQLRFVNGEIKIK</sequence>
<accession>A0A1T3MU99</accession>